<gene>
    <name evidence="3" type="ORF">JL106_08015</name>
</gene>
<organism evidence="3 4">
    <name type="scientific">Nakamurella leprariae</name>
    <dbReference type="NCBI Taxonomy" id="2803911"/>
    <lineage>
        <taxon>Bacteria</taxon>
        <taxon>Bacillati</taxon>
        <taxon>Actinomycetota</taxon>
        <taxon>Actinomycetes</taxon>
        <taxon>Nakamurellales</taxon>
        <taxon>Nakamurellaceae</taxon>
        <taxon>Nakamurella</taxon>
    </lineage>
</organism>
<evidence type="ECO:0000259" key="2">
    <source>
        <dbReference type="Pfam" id="PF07883"/>
    </source>
</evidence>
<dbReference type="InterPro" id="IPR047142">
    <property type="entry name" value="OryJ/VirC-like"/>
</dbReference>
<dbReference type="PANTHER" id="PTHR36156:SF2">
    <property type="entry name" value="CUPIN TYPE-2 DOMAIN-CONTAINING PROTEIN"/>
    <property type="match status" value="1"/>
</dbReference>
<accession>A0A938YAV4</accession>
<dbReference type="RefSeq" id="WP_205260178.1">
    <property type="nucleotide sequence ID" value="NZ_JAERWK010000010.1"/>
</dbReference>
<dbReference type="PANTHER" id="PTHR36156">
    <property type="entry name" value="SLR2101 PROTEIN"/>
    <property type="match status" value="1"/>
</dbReference>
<evidence type="ECO:0000313" key="4">
    <source>
        <dbReference type="Proteomes" id="UP000663792"/>
    </source>
</evidence>
<comment type="caution">
    <text evidence="3">The sequence shown here is derived from an EMBL/GenBank/DDBJ whole genome shotgun (WGS) entry which is preliminary data.</text>
</comment>
<dbReference type="InterPro" id="IPR011051">
    <property type="entry name" value="RmlC_Cupin_sf"/>
</dbReference>
<dbReference type="Proteomes" id="UP000663792">
    <property type="component" value="Unassembled WGS sequence"/>
</dbReference>
<dbReference type="EMBL" id="JAERWK010000010">
    <property type="protein sequence ID" value="MBM9467222.1"/>
    <property type="molecule type" value="Genomic_DNA"/>
</dbReference>
<feature type="region of interest" description="Disordered" evidence="1">
    <location>
        <begin position="1"/>
        <end position="25"/>
    </location>
</feature>
<dbReference type="InterPro" id="IPR013096">
    <property type="entry name" value="Cupin_2"/>
</dbReference>
<keyword evidence="4" id="KW-1185">Reference proteome</keyword>
<dbReference type="Pfam" id="PF07883">
    <property type="entry name" value="Cupin_2"/>
    <property type="match status" value="1"/>
</dbReference>
<evidence type="ECO:0000256" key="1">
    <source>
        <dbReference type="SAM" id="MobiDB-lite"/>
    </source>
</evidence>
<sequence length="176" mass="18577">MSVRRVVTGTVEGRSTVVSDGTPPRTDEITAVPGFVSSLVWATDPTSPSDHQDPTAAVTSFVPQPGGTRIIHLTLPPDSVYASPEFDPALSAQQQLAASPGLAELFEPDAPGFHTTPTTDYGVVLSGRVVLELDDGHTTELAPGDVVVQNGTRHAWRNPFAEPARAVFVLVGARQQ</sequence>
<protein>
    <submittedName>
        <fullName evidence="3">Cupin domain-containing protein</fullName>
    </submittedName>
</protein>
<dbReference type="AlphaFoldDB" id="A0A938YAV4"/>
<feature type="compositionally biased region" description="Low complexity" evidence="1">
    <location>
        <begin position="1"/>
        <end position="19"/>
    </location>
</feature>
<feature type="domain" description="Cupin type-2" evidence="2">
    <location>
        <begin position="111"/>
        <end position="169"/>
    </location>
</feature>
<reference evidence="3" key="1">
    <citation type="submission" date="2021-01" db="EMBL/GenBank/DDBJ databases">
        <title>YIM 132084 draft genome.</title>
        <authorList>
            <person name="An D."/>
        </authorList>
    </citation>
    <scope>NUCLEOTIDE SEQUENCE</scope>
    <source>
        <strain evidence="3">YIM 132084</strain>
    </source>
</reference>
<dbReference type="Gene3D" id="2.60.120.10">
    <property type="entry name" value="Jelly Rolls"/>
    <property type="match status" value="1"/>
</dbReference>
<proteinExistence type="predicted"/>
<name>A0A938YAV4_9ACTN</name>
<evidence type="ECO:0000313" key="3">
    <source>
        <dbReference type="EMBL" id="MBM9467222.1"/>
    </source>
</evidence>
<dbReference type="SUPFAM" id="SSF51182">
    <property type="entry name" value="RmlC-like cupins"/>
    <property type="match status" value="1"/>
</dbReference>
<dbReference type="CDD" id="cd02231">
    <property type="entry name" value="cupin_BLL6423-like"/>
    <property type="match status" value="1"/>
</dbReference>
<dbReference type="InterPro" id="IPR014710">
    <property type="entry name" value="RmlC-like_jellyroll"/>
</dbReference>